<dbReference type="GO" id="GO:0071555">
    <property type="term" value="P:cell wall organization"/>
    <property type="evidence" value="ECO:0007669"/>
    <property type="project" value="UniProtKB-KW"/>
</dbReference>
<evidence type="ECO:0000256" key="5">
    <source>
        <dbReference type="ARBA" id="ARBA00012212"/>
    </source>
</evidence>
<keyword evidence="17 18" id="KW-0131">Cell cycle</keyword>
<dbReference type="InterPro" id="IPR004101">
    <property type="entry name" value="Mur_ligase_C"/>
</dbReference>
<evidence type="ECO:0000256" key="18">
    <source>
        <dbReference type="RuleBase" id="RU003664"/>
    </source>
</evidence>
<dbReference type="GO" id="GO:0008764">
    <property type="term" value="F:UDP-N-acetylmuramoylalanine-D-glutamate ligase activity"/>
    <property type="evidence" value="ECO:0007669"/>
    <property type="project" value="UniProtKB-UniRule"/>
</dbReference>
<comment type="caution">
    <text evidence="21">The sequence shown here is derived from an EMBL/GenBank/DDBJ whole genome shotgun (WGS) entry which is preliminary data.</text>
</comment>
<feature type="domain" description="Mur ligase C-terminal" evidence="19">
    <location>
        <begin position="313"/>
        <end position="422"/>
    </location>
</feature>
<evidence type="ECO:0000256" key="14">
    <source>
        <dbReference type="ARBA" id="ARBA00030398"/>
    </source>
</evidence>
<keyword evidence="17 18" id="KW-0132">Cell division</keyword>
<evidence type="ECO:0000256" key="7">
    <source>
        <dbReference type="ARBA" id="ARBA00022490"/>
    </source>
</evidence>
<dbReference type="GO" id="GO:0005737">
    <property type="term" value="C:cytoplasm"/>
    <property type="evidence" value="ECO:0007669"/>
    <property type="project" value="UniProtKB-SubCell"/>
</dbReference>
<dbReference type="NCBIfam" id="TIGR01087">
    <property type="entry name" value="murD"/>
    <property type="match status" value="1"/>
</dbReference>
<comment type="similarity">
    <text evidence="4 17">Belongs to the MurCDEF family.</text>
</comment>
<dbReference type="GO" id="GO:0008360">
    <property type="term" value="P:regulation of cell shape"/>
    <property type="evidence" value="ECO:0007669"/>
    <property type="project" value="UniProtKB-KW"/>
</dbReference>
<dbReference type="PANTHER" id="PTHR43692">
    <property type="entry name" value="UDP-N-ACETYLMURAMOYLALANINE--D-GLUTAMATE LIGASE"/>
    <property type="match status" value="1"/>
</dbReference>
<keyword evidence="7 17" id="KW-0963">Cytoplasm</keyword>
<evidence type="ECO:0000256" key="6">
    <source>
        <dbReference type="ARBA" id="ARBA00015655"/>
    </source>
</evidence>
<dbReference type="GO" id="GO:0051301">
    <property type="term" value="P:cell division"/>
    <property type="evidence" value="ECO:0007669"/>
    <property type="project" value="UniProtKB-KW"/>
</dbReference>
<evidence type="ECO:0000256" key="1">
    <source>
        <dbReference type="ARBA" id="ARBA00002734"/>
    </source>
</evidence>
<comment type="function">
    <text evidence="1 17 18">Cell wall formation. Catalyzes the addition of glutamate to the nucleotide precursor UDP-N-acetylmuramoyl-L-alanine (UMA).</text>
</comment>
<feature type="domain" description="Mur ligase central" evidence="20">
    <location>
        <begin position="113"/>
        <end position="291"/>
    </location>
</feature>
<dbReference type="EMBL" id="DXET01000216">
    <property type="protein sequence ID" value="HIX82198.1"/>
    <property type="molecule type" value="Genomic_DNA"/>
</dbReference>
<evidence type="ECO:0000313" key="21">
    <source>
        <dbReference type="EMBL" id="HIX82198.1"/>
    </source>
</evidence>
<evidence type="ECO:0000256" key="8">
    <source>
        <dbReference type="ARBA" id="ARBA00022598"/>
    </source>
</evidence>
<keyword evidence="10 17" id="KW-0067">ATP-binding</keyword>
<keyword evidence="12 17" id="KW-0573">Peptidoglycan synthesis</keyword>
<dbReference type="Gene3D" id="3.40.1190.10">
    <property type="entry name" value="Mur-like, catalytic domain"/>
    <property type="match status" value="1"/>
</dbReference>
<name>A0A9D2BN63_9FIRM</name>
<dbReference type="SUPFAM" id="SSF53244">
    <property type="entry name" value="MurD-like peptide ligases, peptide-binding domain"/>
    <property type="match status" value="1"/>
</dbReference>
<dbReference type="PANTHER" id="PTHR43692:SF1">
    <property type="entry name" value="UDP-N-ACETYLMURAMOYLALANINE--D-GLUTAMATE LIGASE"/>
    <property type="match status" value="1"/>
</dbReference>
<feature type="binding site" evidence="17">
    <location>
        <begin position="115"/>
        <end position="121"/>
    </location>
    <ligand>
        <name>ATP</name>
        <dbReference type="ChEBI" id="CHEBI:30616"/>
    </ligand>
</feature>
<reference evidence="21" key="1">
    <citation type="journal article" date="2021" name="PeerJ">
        <title>Extensive microbial diversity within the chicken gut microbiome revealed by metagenomics and culture.</title>
        <authorList>
            <person name="Gilroy R."/>
            <person name="Ravi A."/>
            <person name="Getino M."/>
            <person name="Pursley I."/>
            <person name="Horton D.L."/>
            <person name="Alikhan N.F."/>
            <person name="Baker D."/>
            <person name="Gharbi K."/>
            <person name="Hall N."/>
            <person name="Watson M."/>
            <person name="Adriaenssens E.M."/>
            <person name="Foster-Nyarko E."/>
            <person name="Jarju S."/>
            <person name="Secka A."/>
            <person name="Antonio M."/>
            <person name="Oren A."/>
            <person name="Chaudhuri R.R."/>
            <person name="La Ragione R."/>
            <person name="Hildebrand F."/>
            <person name="Pallen M.J."/>
        </authorList>
    </citation>
    <scope>NUCLEOTIDE SEQUENCE</scope>
    <source>
        <strain evidence="21">ChiGjej1B1-14440</strain>
    </source>
</reference>
<keyword evidence="9 17" id="KW-0547">Nucleotide-binding</keyword>
<dbReference type="HAMAP" id="MF_00639">
    <property type="entry name" value="MurD"/>
    <property type="match status" value="1"/>
</dbReference>
<dbReference type="GO" id="GO:0005524">
    <property type="term" value="F:ATP binding"/>
    <property type="evidence" value="ECO:0007669"/>
    <property type="project" value="UniProtKB-UniRule"/>
</dbReference>
<keyword evidence="8 17" id="KW-0436">Ligase</keyword>
<keyword evidence="11 17" id="KW-0133">Cell shape</keyword>
<evidence type="ECO:0000256" key="13">
    <source>
        <dbReference type="ARBA" id="ARBA00023316"/>
    </source>
</evidence>
<evidence type="ECO:0000256" key="10">
    <source>
        <dbReference type="ARBA" id="ARBA00022840"/>
    </source>
</evidence>
<sequence>MLTGKKVLVIGLARSGKAAIRLLHHLNATITVNEAKEANDIPEYQQYVDMGIEMVTGSHPDELFERDFDFVIKNPGINYHKPFILRLKQRQIPVYTEIELAFQVAKKQHYIGVTGTNGKTTTVTLIDKILKGKYPNVHLAGNVGYPLCDIVMDNNLLEEENHYVVIEMSNFQLLDIDTFKPHLSTIINLTPDHLDYMASLDEYYASKTNIYKNTDQDDYFIVNKDDKTVLEYLDRYQVPCQKITISLIDEADCMIKDNAIYYQNEFIIDIADIKVVGKHNLQNMMVAICMAKLSNVDTKIINQEISSFIGVEHRIEFVREINGVKVYNDSKATNTDASIIALKAFDKPVILLMGGFEKGLDLQEMASYGNKIKRLVTFGAAGKRFKEEMHIENSIYVENLEAATLEALDHAENGDIILLSPSTSSFDEFSGYEQRGKVFKEIVNNYK</sequence>
<dbReference type="InterPro" id="IPR036615">
    <property type="entry name" value="Mur_ligase_C_dom_sf"/>
</dbReference>
<dbReference type="EC" id="6.3.2.9" evidence="5 17"/>
<keyword evidence="13 17" id="KW-0961">Cell wall biogenesis/degradation</keyword>
<dbReference type="Proteomes" id="UP000886724">
    <property type="component" value="Unassembled WGS sequence"/>
</dbReference>
<comment type="pathway">
    <text evidence="3 17 18">Cell wall biogenesis; peptidoglycan biosynthesis.</text>
</comment>
<evidence type="ECO:0000256" key="15">
    <source>
        <dbReference type="ARBA" id="ARBA00032324"/>
    </source>
</evidence>
<reference evidence="21" key="2">
    <citation type="submission" date="2021-04" db="EMBL/GenBank/DDBJ databases">
        <authorList>
            <person name="Gilroy R."/>
        </authorList>
    </citation>
    <scope>NUCLEOTIDE SEQUENCE</scope>
    <source>
        <strain evidence="21">ChiGjej1B1-14440</strain>
    </source>
</reference>
<comment type="catalytic activity">
    <reaction evidence="16 17 18">
        <text>UDP-N-acetyl-alpha-D-muramoyl-L-alanine + D-glutamate + ATP = UDP-N-acetyl-alpha-D-muramoyl-L-alanyl-D-glutamate + ADP + phosphate + H(+)</text>
        <dbReference type="Rhea" id="RHEA:16429"/>
        <dbReference type="ChEBI" id="CHEBI:15378"/>
        <dbReference type="ChEBI" id="CHEBI:29986"/>
        <dbReference type="ChEBI" id="CHEBI:30616"/>
        <dbReference type="ChEBI" id="CHEBI:43474"/>
        <dbReference type="ChEBI" id="CHEBI:83898"/>
        <dbReference type="ChEBI" id="CHEBI:83900"/>
        <dbReference type="ChEBI" id="CHEBI:456216"/>
        <dbReference type="EC" id="6.3.2.9"/>
    </reaction>
</comment>
<dbReference type="GO" id="GO:0009252">
    <property type="term" value="P:peptidoglycan biosynthetic process"/>
    <property type="evidence" value="ECO:0007669"/>
    <property type="project" value="UniProtKB-UniRule"/>
</dbReference>
<evidence type="ECO:0000259" key="19">
    <source>
        <dbReference type="Pfam" id="PF02875"/>
    </source>
</evidence>
<gene>
    <name evidence="17" type="primary">murD</name>
    <name evidence="21" type="ORF">H9980_09560</name>
</gene>
<evidence type="ECO:0000256" key="11">
    <source>
        <dbReference type="ARBA" id="ARBA00022960"/>
    </source>
</evidence>
<evidence type="ECO:0000256" key="12">
    <source>
        <dbReference type="ARBA" id="ARBA00022984"/>
    </source>
</evidence>
<evidence type="ECO:0000259" key="20">
    <source>
        <dbReference type="Pfam" id="PF08245"/>
    </source>
</evidence>
<dbReference type="Pfam" id="PF08245">
    <property type="entry name" value="Mur_ligase_M"/>
    <property type="match status" value="1"/>
</dbReference>
<evidence type="ECO:0000256" key="3">
    <source>
        <dbReference type="ARBA" id="ARBA00004752"/>
    </source>
</evidence>
<proteinExistence type="inferred from homology"/>
<dbReference type="SUPFAM" id="SSF51984">
    <property type="entry name" value="MurCD N-terminal domain"/>
    <property type="match status" value="1"/>
</dbReference>
<dbReference type="InterPro" id="IPR013221">
    <property type="entry name" value="Mur_ligase_cen"/>
</dbReference>
<evidence type="ECO:0000256" key="9">
    <source>
        <dbReference type="ARBA" id="ARBA00022741"/>
    </source>
</evidence>
<protein>
    <recommendedName>
        <fullName evidence="6 17">UDP-N-acetylmuramoylalanine--D-glutamate ligase</fullName>
        <ecNumber evidence="5 17">6.3.2.9</ecNumber>
    </recommendedName>
    <alternativeName>
        <fullName evidence="15 17">D-glutamic acid-adding enzyme</fullName>
    </alternativeName>
    <alternativeName>
        <fullName evidence="14 17">UDP-N-acetylmuramoyl-L-alanyl-D-glutamate synthetase</fullName>
    </alternativeName>
</protein>
<dbReference type="InterPro" id="IPR005762">
    <property type="entry name" value="MurD"/>
</dbReference>
<dbReference type="Gene3D" id="3.90.190.20">
    <property type="entry name" value="Mur ligase, C-terminal domain"/>
    <property type="match status" value="1"/>
</dbReference>
<dbReference type="InterPro" id="IPR036565">
    <property type="entry name" value="Mur-like_cat_sf"/>
</dbReference>
<accession>A0A9D2BN63</accession>
<evidence type="ECO:0000256" key="16">
    <source>
        <dbReference type="ARBA" id="ARBA00047632"/>
    </source>
</evidence>
<dbReference type="Pfam" id="PF21799">
    <property type="entry name" value="MurD-like_N"/>
    <property type="match status" value="1"/>
</dbReference>
<evidence type="ECO:0000256" key="17">
    <source>
        <dbReference type="HAMAP-Rule" id="MF_00639"/>
    </source>
</evidence>
<comment type="subcellular location">
    <subcellularLocation>
        <location evidence="2 17 18">Cytoplasm</location>
    </subcellularLocation>
</comment>
<dbReference type="Gene3D" id="3.40.50.720">
    <property type="entry name" value="NAD(P)-binding Rossmann-like Domain"/>
    <property type="match status" value="1"/>
</dbReference>
<dbReference type="AlphaFoldDB" id="A0A9D2BN63"/>
<evidence type="ECO:0000256" key="2">
    <source>
        <dbReference type="ARBA" id="ARBA00004496"/>
    </source>
</evidence>
<evidence type="ECO:0000256" key="4">
    <source>
        <dbReference type="ARBA" id="ARBA00010416"/>
    </source>
</evidence>
<evidence type="ECO:0000313" key="22">
    <source>
        <dbReference type="Proteomes" id="UP000886724"/>
    </source>
</evidence>
<dbReference type="Pfam" id="PF02875">
    <property type="entry name" value="Mur_ligase_C"/>
    <property type="match status" value="1"/>
</dbReference>
<dbReference type="SUPFAM" id="SSF53623">
    <property type="entry name" value="MurD-like peptide ligases, catalytic domain"/>
    <property type="match status" value="1"/>
</dbReference>
<organism evidence="21 22">
    <name type="scientific">Candidatus Erysipelatoclostridium merdavium</name>
    <dbReference type="NCBI Taxonomy" id="2838566"/>
    <lineage>
        <taxon>Bacteria</taxon>
        <taxon>Bacillati</taxon>
        <taxon>Bacillota</taxon>
        <taxon>Erysipelotrichia</taxon>
        <taxon>Erysipelotrichales</taxon>
        <taxon>Erysipelotrichales incertae sedis</taxon>
    </lineage>
</organism>